<dbReference type="AlphaFoldDB" id="A0A4D8RAV7"/>
<evidence type="ECO:0000313" key="2">
    <source>
        <dbReference type="EMBL" id="QCO19927.1"/>
    </source>
</evidence>
<dbReference type="Pfam" id="PF00583">
    <property type="entry name" value="Acetyltransf_1"/>
    <property type="match status" value="1"/>
</dbReference>
<sequence>MHARPGEPEGRLQGRAEGYLEGVGETVTGWAWLPDHPGRRLRVTVLFDGHPITTIADRHRDDLKAAGKGDGRFGFAVAAPDAFAGREHRVDVRLPDFPDLRLRGAPRTAISALGPVILRRVPPEEAVRLHAFLAGLAKLHGAGEAAVPDMAAVQAWLAAPDRFWLTAERAGAIVGHCRVGPDWPAEPGEGALALGIELHPDVHGFGLGRHLMQAAHRWAAGWCARVELAVLPHNDRARRLYRSLGYADLGTVRLPVTGEPHRHMAIALPAIVPAARCPSVGCVLVV</sequence>
<dbReference type="CDD" id="cd04301">
    <property type="entry name" value="NAT_SF"/>
    <property type="match status" value="1"/>
</dbReference>
<dbReference type="SUPFAM" id="SSF55729">
    <property type="entry name" value="Acyl-CoA N-acyltransferases (Nat)"/>
    <property type="match status" value="1"/>
</dbReference>
<accession>A0A4D8RAV7</accession>
<evidence type="ECO:0000259" key="1">
    <source>
        <dbReference type="PROSITE" id="PS51186"/>
    </source>
</evidence>
<keyword evidence="2" id="KW-0614">Plasmid</keyword>
<protein>
    <submittedName>
        <fullName evidence="2">GNAT family N-acetyltransferase</fullName>
    </submittedName>
</protein>
<dbReference type="GO" id="GO:0016747">
    <property type="term" value="F:acyltransferase activity, transferring groups other than amino-acyl groups"/>
    <property type="evidence" value="ECO:0007669"/>
    <property type="project" value="InterPro"/>
</dbReference>
<dbReference type="PANTHER" id="PTHR43072">
    <property type="entry name" value="N-ACETYLTRANSFERASE"/>
    <property type="match status" value="1"/>
</dbReference>
<dbReference type="PANTHER" id="PTHR43072:SF60">
    <property type="entry name" value="L-2,4-DIAMINOBUTYRIC ACID ACETYLTRANSFERASE"/>
    <property type="match status" value="1"/>
</dbReference>
<name>A0A4D8RAV7_AZOBR</name>
<proteinExistence type="predicted"/>
<dbReference type="Gene3D" id="3.40.630.30">
    <property type="match status" value="1"/>
</dbReference>
<gene>
    <name evidence="2" type="ORF">D3869_32295</name>
</gene>
<feature type="domain" description="N-acetyltransferase" evidence="1">
    <location>
        <begin position="116"/>
        <end position="269"/>
    </location>
</feature>
<dbReference type="InterPro" id="IPR016181">
    <property type="entry name" value="Acyl_CoA_acyltransferase"/>
</dbReference>
<keyword evidence="2" id="KW-0808">Transferase</keyword>
<dbReference type="InterPro" id="IPR000182">
    <property type="entry name" value="GNAT_dom"/>
</dbReference>
<dbReference type="EMBL" id="CP032350">
    <property type="protein sequence ID" value="QCO19927.1"/>
    <property type="molecule type" value="Genomic_DNA"/>
</dbReference>
<dbReference type="PROSITE" id="PS51186">
    <property type="entry name" value="GNAT"/>
    <property type="match status" value="1"/>
</dbReference>
<reference evidence="2 3" key="1">
    <citation type="submission" date="2018-09" db="EMBL/GenBank/DDBJ databases">
        <title>Whole genome based analysis of evolution and adaptive divergence in Indian and Brazilian strains of Azospirillum brasilense.</title>
        <authorList>
            <person name="Singh C."/>
            <person name="Tripathi A.K."/>
        </authorList>
    </citation>
    <scope>NUCLEOTIDE SEQUENCE [LARGE SCALE GENOMIC DNA]</scope>
    <source>
        <strain evidence="2 3">MTCC4039</strain>
        <plasmid evidence="2 3">p5</plasmid>
    </source>
</reference>
<dbReference type="Proteomes" id="UP000298693">
    <property type="component" value="Plasmid p5"/>
</dbReference>
<organism evidence="2 3">
    <name type="scientific">Azospirillum brasilense</name>
    <dbReference type="NCBI Taxonomy" id="192"/>
    <lineage>
        <taxon>Bacteria</taxon>
        <taxon>Pseudomonadati</taxon>
        <taxon>Pseudomonadota</taxon>
        <taxon>Alphaproteobacteria</taxon>
        <taxon>Rhodospirillales</taxon>
        <taxon>Azospirillaceae</taxon>
        <taxon>Azospirillum</taxon>
    </lineage>
</organism>
<evidence type="ECO:0000313" key="3">
    <source>
        <dbReference type="Proteomes" id="UP000298693"/>
    </source>
</evidence>
<geneLocation type="plasmid" evidence="2">
    <name>p5</name>
</geneLocation>
<dbReference type="RefSeq" id="WP_137143716.1">
    <property type="nucleotide sequence ID" value="NZ_CP032350.1"/>
</dbReference>